<keyword evidence="2" id="KW-1185">Reference proteome</keyword>
<gene>
    <name evidence="1" type="ORF">Acr_00g0016870</name>
</gene>
<dbReference type="Proteomes" id="UP000585474">
    <property type="component" value="Unassembled WGS sequence"/>
</dbReference>
<accession>A0A7J0DBL4</accession>
<evidence type="ECO:0000313" key="1">
    <source>
        <dbReference type="EMBL" id="GFS31348.1"/>
    </source>
</evidence>
<comment type="caution">
    <text evidence="1">The sequence shown here is derived from an EMBL/GenBank/DDBJ whole genome shotgun (WGS) entry which is preliminary data.</text>
</comment>
<evidence type="ECO:0000313" key="2">
    <source>
        <dbReference type="Proteomes" id="UP000585474"/>
    </source>
</evidence>
<dbReference type="EMBL" id="BJWL01000143">
    <property type="protein sequence ID" value="GFS31348.1"/>
    <property type="molecule type" value="Genomic_DNA"/>
</dbReference>
<name>A0A7J0DBL4_9ERIC</name>
<protein>
    <submittedName>
        <fullName evidence="1">Uncharacterized protein</fullName>
    </submittedName>
</protein>
<dbReference type="AlphaFoldDB" id="A0A7J0DBL4"/>
<sequence length="99" mass="11236">MVRTQSVAKDLEGQVAKLEVAELRKKEALAKESAIKEYKFSNDFSEAVKKVAFTYFGEGFNLCKKQIGILHPNLNIQDFQIDPKLVKEKDELVNNPPPK</sequence>
<organism evidence="1 2">
    <name type="scientific">Actinidia rufa</name>
    <dbReference type="NCBI Taxonomy" id="165716"/>
    <lineage>
        <taxon>Eukaryota</taxon>
        <taxon>Viridiplantae</taxon>
        <taxon>Streptophyta</taxon>
        <taxon>Embryophyta</taxon>
        <taxon>Tracheophyta</taxon>
        <taxon>Spermatophyta</taxon>
        <taxon>Magnoliopsida</taxon>
        <taxon>eudicotyledons</taxon>
        <taxon>Gunneridae</taxon>
        <taxon>Pentapetalae</taxon>
        <taxon>asterids</taxon>
        <taxon>Ericales</taxon>
        <taxon>Actinidiaceae</taxon>
        <taxon>Actinidia</taxon>
    </lineage>
</organism>
<proteinExistence type="predicted"/>
<reference evidence="2" key="1">
    <citation type="submission" date="2019-07" db="EMBL/GenBank/DDBJ databases">
        <title>De Novo Assembly of kiwifruit Actinidia rufa.</title>
        <authorList>
            <person name="Sugita-Konishi S."/>
            <person name="Sato K."/>
            <person name="Mori E."/>
            <person name="Abe Y."/>
            <person name="Kisaki G."/>
            <person name="Hamano K."/>
            <person name="Suezawa K."/>
            <person name="Otani M."/>
            <person name="Fukuda T."/>
            <person name="Manabe T."/>
            <person name="Gomi K."/>
            <person name="Tabuchi M."/>
            <person name="Akimitsu K."/>
            <person name="Kataoka I."/>
        </authorList>
    </citation>
    <scope>NUCLEOTIDE SEQUENCE [LARGE SCALE GENOMIC DNA]</scope>
    <source>
        <strain evidence="2">cv. Fuchu</strain>
    </source>
</reference>